<evidence type="ECO:0000313" key="10">
    <source>
        <dbReference type="Proteomes" id="UP001182556"/>
    </source>
</evidence>
<keyword evidence="8" id="KW-0333">Golgi apparatus</keyword>
<dbReference type="PANTHER" id="PTHR23137:SF6">
    <property type="entry name" value="VESICLE TRANSPORT PROTEIN"/>
    <property type="match status" value="1"/>
</dbReference>
<reference evidence="9" key="1">
    <citation type="submission" date="2023-02" db="EMBL/GenBank/DDBJ databases">
        <title>Identification and recombinant expression of a fungal hydrolase from Papiliotrema laurentii that hydrolyzes apple cutin and clears colloidal polyester polyurethane.</title>
        <authorList>
            <consortium name="DOE Joint Genome Institute"/>
            <person name="Roman V.A."/>
            <person name="Bojanowski C."/>
            <person name="Crable B.R."/>
            <person name="Wagner D.N."/>
            <person name="Hung C.S."/>
            <person name="Nadeau L.J."/>
            <person name="Schratz L."/>
            <person name="Haridas S."/>
            <person name="Pangilinan J."/>
            <person name="Lipzen A."/>
            <person name="Na H."/>
            <person name="Yan M."/>
            <person name="Ng V."/>
            <person name="Grigoriev I.V."/>
            <person name="Spatafora J.W."/>
            <person name="Barlow D."/>
            <person name="Biffinger J."/>
            <person name="Kelley-Loughnane N."/>
            <person name="Varaljay V.A."/>
            <person name="Crookes-Goodson W.J."/>
        </authorList>
    </citation>
    <scope>NUCLEOTIDE SEQUENCE</scope>
    <source>
        <strain evidence="9">5307AH</strain>
    </source>
</reference>
<dbReference type="EMBL" id="JAODAN010000009">
    <property type="protein sequence ID" value="KAK1921975.1"/>
    <property type="molecule type" value="Genomic_DNA"/>
</dbReference>
<dbReference type="GO" id="GO:0016192">
    <property type="term" value="P:vesicle-mediated transport"/>
    <property type="evidence" value="ECO:0007669"/>
    <property type="project" value="InterPro"/>
</dbReference>
<dbReference type="InterPro" id="IPR007305">
    <property type="entry name" value="Vesicle_transpt_Got1/SFT2"/>
</dbReference>
<gene>
    <name evidence="9" type="ORF">DB88DRAFT_496754</name>
</gene>
<sequence length="156" mass="16893">MPKGWFNIDEQTDDIIFGGNKPAFSGLGLTRYQRLGGFALCFAAGFGVSLLGAIMLFIGATGAFATLFGVGTILSLLGTGFLIGFKTQLEKMFKPVRIVATVLLFASVAMCFVSAFVLPAILCIVFVIIQYLAYLWYSLSYIPYARTVVKSWVGMA</sequence>
<dbReference type="GO" id="GO:0000139">
    <property type="term" value="C:Golgi membrane"/>
    <property type="evidence" value="ECO:0007669"/>
    <property type="project" value="UniProtKB-SubCell"/>
</dbReference>
<evidence type="ECO:0000256" key="7">
    <source>
        <dbReference type="ARBA" id="ARBA00025800"/>
    </source>
</evidence>
<evidence type="ECO:0000256" key="5">
    <source>
        <dbReference type="ARBA" id="ARBA00022989"/>
    </source>
</evidence>
<dbReference type="AlphaFoldDB" id="A0AAD9CWX4"/>
<protein>
    <recommendedName>
        <fullName evidence="8">Protein transport protein SFT2</fullName>
    </recommendedName>
</protein>
<keyword evidence="4 8" id="KW-0653">Protein transport</keyword>
<comment type="caution">
    <text evidence="8">Lacks conserved residue(s) required for the propagation of feature annotation.</text>
</comment>
<keyword evidence="5 8" id="KW-1133">Transmembrane helix</keyword>
<evidence type="ECO:0000313" key="9">
    <source>
        <dbReference type="EMBL" id="KAK1921975.1"/>
    </source>
</evidence>
<keyword evidence="6 8" id="KW-0472">Membrane</keyword>
<organism evidence="9 10">
    <name type="scientific">Papiliotrema laurentii</name>
    <name type="common">Cryptococcus laurentii</name>
    <dbReference type="NCBI Taxonomy" id="5418"/>
    <lineage>
        <taxon>Eukaryota</taxon>
        <taxon>Fungi</taxon>
        <taxon>Dikarya</taxon>
        <taxon>Basidiomycota</taxon>
        <taxon>Agaricomycotina</taxon>
        <taxon>Tremellomycetes</taxon>
        <taxon>Tremellales</taxon>
        <taxon>Rhynchogastremaceae</taxon>
        <taxon>Papiliotrema</taxon>
    </lineage>
</organism>
<dbReference type="Pfam" id="PF04178">
    <property type="entry name" value="Got1"/>
    <property type="match status" value="1"/>
</dbReference>
<feature type="transmembrane region" description="Helical" evidence="8">
    <location>
        <begin position="64"/>
        <end position="84"/>
    </location>
</feature>
<keyword evidence="2 8" id="KW-0813">Transport</keyword>
<comment type="subcellular location">
    <subcellularLocation>
        <location evidence="8">Golgi apparatus membrane</location>
        <topology evidence="8">Multi-pass membrane protein</topology>
    </subcellularLocation>
    <subcellularLocation>
        <location evidence="1">Membrane</location>
        <topology evidence="1">Multi-pass membrane protein</topology>
    </subcellularLocation>
</comment>
<dbReference type="PANTHER" id="PTHR23137">
    <property type="entry name" value="VESICLE TRANSPORT PROTEIN-RELATED"/>
    <property type="match status" value="1"/>
</dbReference>
<proteinExistence type="inferred from homology"/>
<evidence type="ECO:0000256" key="4">
    <source>
        <dbReference type="ARBA" id="ARBA00022927"/>
    </source>
</evidence>
<keyword evidence="3 8" id="KW-0812">Transmembrane</keyword>
<evidence type="ECO:0000256" key="2">
    <source>
        <dbReference type="ARBA" id="ARBA00022448"/>
    </source>
</evidence>
<evidence type="ECO:0000256" key="8">
    <source>
        <dbReference type="RuleBase" id="RU363111"/>
    </source>
</evidence>
<dbReference type="Proteomes" id="UP001182556">
    <property type="component" value="Unassembled WGS sequence"/>
</dbReference>
<evidence type="ECO:0000256" key="1">
    <source>
        <dbReference type="ARBA" id="ARBA00004141"/>
    </source>
</evidence>
<dbReference type="GO" id="GO:0015031">
    <property type="term" value="P:protein transport"/>
    <property type="evidence" value="ECO:0007669"/>
    <property type="project" value="UniProtKB-KW"/>
</dbReference>
<comment type="similarity">
    <text evidence="7 8">Belongs to the SFT2 family.</text>
</comment>
<comment type="function">
    <text evidence="8">Nonessential protein required for the fusion of transport vesicles derived from the endocytic pathway with the Golgi complex.</text>
</comment>
<comment type="caution">
    <text evidence="9">The sequence shown here is derived from an EMBL/GenBank/DDBJ whole genome shotgun (WGS) entry which is preliminary data.</text>
</comment>
<feature type="transmembrane region" description="Helical" evidence="8">
    <location>
        <begin position="35"/>
        <end position="58"/>
    </location>
</feature>
<dbReference type="InterPro" id="IPR011691">
    <property type="entry name" value="Vesicle_transpt_SFT2"/>
</dbReference>
<feature type="transmembrane region" description="Helical" evidence="8">
    <location>
        <begin position="96"/>
        <end position="129"/>
    </location>
</feature>
<evidence type="ECO:0000256" key="6">
    <source>
        <dbReference type="ARBA" id="ARBA00023136"/>
    </source>
</evidence>
<name>A0AAD9CWX4_PAPLA</name>
<evidence type="ECO:0000256" key="3">
    <source>
        <dbReference type="ARBA" id="ARBA00022692"/>
    </source>
</evidence>
<accession>A0AAD9CWX4</accession>
<keyword evidence="10" id="KW-1185">Reference proteome</keyword>